<organism evidence="1">
    <name type="scientific">Sesamum calycinum</name>
    <dbReference type="NCBI Taxonomy" id="2727403"/>
    <lineage>
        <taxon>Eukaryota</taxon>
        <taxon>Viridiplantae</taxon>
        <taxon>Streptophyta</taxon>
        <taxon>Embryophyta</taxon>
        <taxon>Tracheophyta</taxon>
        <taxon>Spermatophyta</taxon>
        <taxon>Magnoliopsida</taxon>
        <taxon>eudicotyledons</taxon>
        <taxon>Gunneridae</taxon>
        <taxon>Pentapetalae</taxon>
        <taxon>asterids</taxon>
        <taxon>lamiids</taxon>
        <taxon>Lamiales</taxon>
        <taxon>Pedaliaceae</taxon>
        <taxon>Sesamum</taxon>
    </lineage>
</organism>
<protein>
    <submittedName>
        <fullName evidence="1">Uncharacterized protein</fullName>
    </submittedName>
</protein>
<dbReference type="AlphaFoldDB" id="A0AAW2RSH3"/>
<name>A0AAW2RSH3_9LAMI</name>
<comment type="caution">
    <text evidence="1">The sequence shown here is derived from an EMBL/GenBank/DDBJ whole genome shotgun (WGS) entry which is preliminary data.</text>
</comment>
<dbReference type="EMBL" id="JACGWM010000003">
    <property type="protein sequence ID" value="KAL0383110.1"/>
    <property type="molecule type" value="Genomic_DNA"/>
</dbReference>
<dbReference type="CDD" id="cd00303">
    <property type="entry name" value="retropepsin_like"/>
    <property type="match status" value="1"/>
</dbReference>
<reference evidence="1" key="2">
    <citation type="journal article" date="2024" name="Plant">
        <title>Genomic evolution and insights into agronomic trait innovations of Sesamum species.</title>
        <authorList>
            <person name="Miao H."/>
            <person name="Wang L."/>
            <person name="Qu L."/>
            <person name="Liu H."/>
            <person name="Sun Y."/>
            <person name="Le M."/>
            <person name="Wang Q."/>
            <person name="Wei S."/>
            <person name="Zheng Y."/>
            <person name="Lin W."/>
            <person name="Duan Y."/>
            <person name="Cao H."/>
            <person name="Xiong S."/>
            <person name="Wang X."/>
            <person name="Wei L."/>
            <person name="Li C."/>
            <person name="Ma Q."/>
            <person name="Ju M."/>
            <person name="Zhao R."/>
            <person name="Li G."/>
            <person name="Mu C."/>
            <person name="Tian Q."/>
            <person name="Mei H."/>
            <person name="Zhang T."/>
            <person name="Gao T."/>
            <person name="Zhang H."/>
        </authorList>
    </citation>
    <scope>NUCLEOTIDE SEQUENCE</scope>
    <source>
        <strain evidence="1">KEN8</strain>
    </source>
</reference>
<reference evidence="1" key="1">
    <citation type="submission" date="2020-06" db="EMBL/GenBank/DDBJ databases">
        <authorList>
            <person name="Li T."/>
            <person name="Hu X."/>
            <person name="Zhang T."/>
            <person name="Song X."/>
            <person name="Zhang H."/>
            <person name="Dai N."/>
            <person name="Sheng W."/>
            <person name="Hou X."/>
            <person name="Wei L."/>
        </authorList>
    </citation>
    <scope>NUCLEOTIDE SEQUENCE</scope>
    <source>
        <strain evidence="1">KEN8</strain>
        <tissue evidence="1">Leaf</tissue>
    </source>
</reference>
<accession>A0AAW2RSH3</accession>
<sequence length="151" mass="17331">MLDRRSKNLCYNCDEIFRPRHKCNQQFMYCILTEEESTLDGISEEEPTPEVSKEDMAISVNALSANTDFNMLRVRGKTYGHYMQILIDGGNTHYFLDEATSNRLGCELKQTTPMVLSGVDGQLVSQWYCPTFTWDIQEMTKMETAGVYTVV</sequence>
<gene>
    <name evidence="1" type="ORF">Scaly_0598300</name>
</gene>
<proteinExistence type="predicted"/>
<evidence type="ECO:0000313" key="1">
    <source>
        <dbReference type="EMBL" id="KAL0383110.1"/>
    </source>
</evidence>